<dbReference type="SUPFAM" id="SSF50249">
    <property type="entry name" value="Nucleic acid-binding proteins"/>
    <property type="match status" value="2"/>
</dbReference>
<keyword evidence="6" id="KW-0347">Helicase</keyword>
<dbReference type="InterPro" id="IPR049163">
    <property type="entry name" value="Pif1-like_2B_dom"/>
</dbReference>
<feature type="domain" description="Helitron helicase-like" evidence="4">
    <location>
        <begin position="314"/>
        <end position="451"/>
    </location>
</feature>
<evidence type="ECO:0000259" key="5">
    <source>
        <dbReference type="Pfam" id="PF21530"/>
    </source>
</evidence>
<keyword evidence="6" id="KW-0378">Hydrolase</keyword>
<keyword evidence="2" id="KW-1133">Transmembrane helix</keyword>
<keyword evidence="2" id="KW-0472">Membrane</keyword>
<name>A0ABQ5J5Z7_9ASTR</name>
<accession>A0ABQ5J5Z7</accession>
<evidence type="ECO:0000313" key="6">
    <source>
        <dbReference type="EMBL" id="GJU06614.1"/>
    </source>
</evidence>
<dbReference type="Gene3D" id="2.40.50.140">
    <property type="entry name" value="Nucleic acid-binding proteins"/>
    <property type="match status" value="2"/>
</dbReference>
<keyword evidence="2" id="KW-0812">Transmembrane</keyword>
<dbReference type="Proteomes" id="UP001151760">
    <property type="component" value="Unassembled WGS sequence"/>
</dbReference>
<keyword evidence="6" id="KW-0067">ATP-binding</keyword>
<dbReference type="InterPro" id="IPR027417">
    <property type="entry name" value="P-loop_NTPase"/>
</dbReference>
<reference evidence="6" key="1">
    <citation type="journal article" date="2022" name="Int. J. Mol. Sci.">
        <title>Draft Genome of Tanacetum Coccineum: Genomic Comparison of Closely Related Tanacetum-Family Plants.</title>
        <authorList>
            <person name="Yamashiro T."/>
            <person name="Shiraishi A."/>
            <person name="Nakayama K."/>
            <person name="Satake H."/>
        </authorList>
    </citation>
    <scope>NUCLEOTIDE SEQUENCE</scope>
</reference>
<evidence type="ECO:0000256" key="1">
    <source>
        <dbReference type="SAM" id="MobiDB-lite"/>
    </source>
</evidence>
<dbReference type="Pfam" id="PF21530">
    <property type="entry name" value="Pif1_2B_dom"/>
    <property type="match status" value="1"/>
</dbReference>
<dbReference type="PANTHER" id="PTHR10492:SF96">
    <property type="entry name" value="ATP-DEPENDENT DNA HELICASE"/>
    <property type="match status" value="1"/>
</dbReference>
<organism evidence="6 7">
    <name type="scientific">Tanacetum coccineum</name>
    <dbReference type="NCBI Taxonomy" id="301880"/>
    <lineage>
        <taxon>Eukaryota</taxon>
        <taxon>Viridiplantae</taxon>
        <taxon>Streptophyta</taxon>
        <taxon>Embryophyta</taxon>
        <taxon>Tracheophyta</taxon>
        <taxon>Spermatophyta</taxon>
        <taxon>Magnoliopsida</taxon>
        <taxon>eudicotyledons</taxon>
        <taxon>Gunneridae</taxon>
        <taxon>Pentapetalae</taxon>
        <taxon>asterids</taxon>
        <taxon>campanulids</taxon>
        <taxon>Asterales</taxon>
        <taxon>Asteraceae</taxon>
        <taxon>Asteroideae</taxon>
        <taxon>Anthemideae</taxon>
        <taxon>Anthemidinae</taxon>
        <taxon>Tanacetum</taxon>
    </lineage>
</organism>
<dbReference type="Pfam" id="PF14214">
    <property type="entry name" value="Helitron_like_N"/>
    <property type="match status" value="1"/>
</dbReference>
<proteinExistence type="predicted"/>
<evidence type="ECO:0000256" key="2">
    <source>
        <dbReference type="SAM" id="Phobius"/>
    </source>
</evidence>
<protein>
    <submittedName>
        <fullName evidence="6">DNA helicase</fullName>
    </submittedName>
</protein>
<reference evidence="6" key="2">
    <citation type="submission" date="2022-01" db="EMBL/GenBank/DDBJ databases">
        <authorList>
            <person name="Yamashiro T."/>
            <person name="Shiraishi A."/>
            <person name="Satake H."/>
            <person name="Nakayama K."/>
        </authorList>
    </citation>
    <scope>NUCLEOTIDE SEQUENCE</scope>
</reference>
<feature type="domain" description="Replication factor A C-terminal" evidence="3">
    <location>
        <begin position="1469"/>
        <end position="1580"/>
    </location>
</feature>
<keyword evidence="6" id="KW-0547">Nucleotide-binding</keyword>
<dbReference type="SUPFAM" id="SSF52540">
    <property type="entry name" value="P-loop containing nucleoside triphosphate hydrolases"/>
    <property type="match status" value="1"/>
</dbReference>
<sequence>MKTYVGMIIGMGILVTYLKDNNLQGDFTTIVSRMMVSVVAVVVLYWILNLPACILPSCRQDQGFGSVETQGISSAAEEEIVIANGHANIVRQNFGMANVLKDILKIIKFVTTNVVQEESMTSFGERVDESINNGHGPYVFKILGQIYHWIRTLCPFDGDPPRLFRTARDKCRHQAIPDFKVRLYSVLGARQYDLPNTNTLGAIVFDDGQNTETDYDVIIESRDGFPQRINKLHVSYMSLQFPLIFIYGQPGFHIDLKLRTADEKKRLTMNMFYMYQLHERYDSYGFYLESAVCFNNMLLASTVASNKIGLTITDNIRKDYLSGIYDAISRGDRQGSEIGSRIILPMSFTGGPRYMYSHYLDALAICRVLGNPQYFITFTCNANWPEIKRYMEGYPNLLSGDRADVVVRVFQQKVYDFCNYLSSRRLFGTVTGLLYTIEFQKRGLPHCHTLLWVDDKDKIQHAADIDHYISAELPDPSTDPEGYKIISEMMVHGPCGPADPTATCMKENVCSKKFPKKFNNETFFDKDGYVHYRRRNTSVEVTRRGMDLDNSYTVPYNQQLCLTFHAHINVEYCGWSMLIKYLFKYISKGTDRVVAQITRPVGESSEPPDRSAIHVDEIQNFVDGRFICPYEACWRILKFEIHSRHPAVQKLSVHLENKQVITFRDRQPLQFIANNDEKKMTTLTEWLEFNKPQRRKGQRSIGRLVYVHLNSRELFYLRILLCHQKGCTSFEDIRTVNDRVYETFRAACDALGLLGDDKEWDTAMKEACFSSTTSQLRSMFAQILIFYDVADPIKLWKTYWLEMSDDIPRRTSQDLHIPDLHINDPELEGSLRNREMMEEKSYDRDELAAEVLTLIPKLNEEQRKIYTLIMDSISANRQELIFVYGHGNVPLEDNHKFPTFVWENCSCCRILWHCLFALTGRAYSAFQIQEELSLTRAFAEWLLDIGNGNIGEPNTVDPQNSSWVHIPEAFSIQDDENGISKLISFIYDEHTLQNPTAQELQQKAIVCPRNDTADSINSQILKQVAGESTIYRSLDEAIPLKNDGGAVELLYPTEYLNSLQFSGFPPHELELKVGTPIMLLRNVNLQGGMCNGTRMIVKKMWSKLIEAQVITGNRMGEKVYIPRIILTTKDPSMTFLFKRKQFPIKLCYAMTINKSQGQSLNKIGVYLPEPVFSHGKQYVALSRATSPNGLRILIKQQENEPPNTTKNIVYKEFLSNIDTAHGNAIQANMGKADIAYFSSLLQDGSAYRISKFTCVPTSNYQQNLENETTLRFGRYTSFENIPADTFPKHYFNFTSYNQLDTKMQRQDTMTTQKQPTLTDYIGSLIRVRNVQTFGSAGSNLTIVRKLDIENLNGDIVELAIWDEMAKGFRKEEVDKMPKPVIFAVSSCKVSEYGGILQLLATSATHYYMNPEIPELEELHAQFAARYDLHPLLEISKTKSEDPSQEKDRNRFPLSTLLQQNPDSYKGVRFTAYATIAGINTNRDWYYEACSKCARKVTDVNGPVDCPDHGPQPNPSYRYNFKAFISDQSATTTFTFFTPNGDVMTKHECSELVKKYNNPDPRDFPPEILSLKGHQHIFQFHYNPYCEMGRIDFYFDDILDKPLQITGTDMPALKGTGMSTPGISSQLMIEAPTVTTTTEQATSPPSSVSDMPAIAIPIKHTTEASIETRGKALTTSPASTISDTSEIATPIEHITENPVTMSAPFSIDSSTLPGTLLPKSKENPEIAKDSIAKNAQPIKRALFTDVQSGHKKKKED</sequence>
<feature type="compositionally biased region" description="Basic and acidic residues" evidence="1">
    <location>
        <begin position="1718"/>
        <end position="1730"/>
    </location>
</feature>
<comment type="caution">
    <text evidence="6">The sequence shown here is derived from an EMBL/GenBank/DDBJ whole genome shotgun (WGS) entry which is preliminary data.</text>
</comment>
<feature type="region of interest" description="Disordered" evidence="1">
    <location>
        <begin position="1711"/>
        <end position="1732"/>
    </location>
</feature>
<keyword evidence="7" id="KW-1185">Reference proteome</keyword>
<feature type="transmembrane region" description="Helical" evidence="2">
    <location>
        <begin position="30"/>
        <end position="48"/>
    </location>
</feature>
<dbReference type="EMBL" id="BQNB010021457">
    <property type="protein sequence ID" value="GJU06614.1"/>
    <property type="molecule type" value="Genomic_DNA"/>
</dbReference>
<gene>
    <name evidence="6" type="ORF">Tco_1123044</name>
</gene>
<evidence type="ECO:0000259" key="3">
    <source>
        <dbReference type="Pfam" id="PF08646"/>
    </source>
</evidence>
<dbReference type="InterPro" id="IPR013955">
    <property type="entry name" value="Rep_factor-A_C"/>
</dbReference>
<dbReference type="InterPro" id="IPR012340">
    <property type="entry name" value="NA-bd_OB-fold"/>
</dbReference>
<evidence type="ECO:0000313" key="7">
    <source>
        <dbReference type="Proteomes" id="UP001151760"/>
    </source>
</evidence>
<evidence type="ECO:0000259" key="4">
    <source>
        <dbReference type="Pfam" id="PF14214"/>
    </source>
</evidence>
<dbReference type="PANTHER" id="PTHR10492">
    <property type="match status" value="1"/>
</dbReference>
<dbReference type="InterPro" id="IPR025476">
    <property type="entry name" value="Helitron_helicase-like"/>
</dbReference>
<feature type="domain" description="DNA helicase Pif1-like 2B" evidence="5">
    <location>
        <begin position="1054"/>
        <end position="1098"/>
    </location>
</feature>
<dbReference type="Pfam" id="PF08646">
    <property type="entry name" value="Rep_fac-A_C"/>
    <property type="match status" value="1"/>
</dbReference>
<dbReference type="GO" id="GO:0004386">
    <property type="term" value="F:helicase activity"/>
    <property type="evidence" value="ECO:0007669"/>
    <property type="project" value="UniProtKB-KW"/>
</dbReference>
<dbReference type="CDD" id="cd18809">
    <property type="entry name" value="SF1_C_RecD"/>
    <property type="match status" value="1"/>
</dbReference>